<evidence type="ECO:0000313" key="2">
    <source>
        <dbReference type="Proteomes" id="UP000787156"/>
    </source>
</evidence>
<sequence>MNLIAHEPHFWELYQDDAHYYLSIAVDLGSALSCWDVVLTPQEILQYEHRGSVSIRELAKSVVDLVYKGDFSTLESRVVKPYQQHAMQAAFKAWRNTQKAE</sequence>
<protein>
    <submittedName>
        <fullName evidence="1">Uncharacterized protein</fullName>
    </submittedName>
</protein>
<reference evidence="1" key="2">
    <citation type="submission" date="2021-09" db="EMBL/GenBank/DDBJ databases">
        <authorList>
            <person name="Gilroy R."/>
        </authorList>
    </citation>
    <scope>NUCLEOTIDE SEQUENCE</scope>
    <source>
        <strain evidence="1">CHK135-1449</strain>
    </source>
</reference>
<gene>
    <name evidence="1" type="ORF">K8V79_10600</name>
</gene>
<proteinExistence type="predicted"/>
<dbReference type="Proteomes" id="UP000787156">
    <property type="component" value="Unassembled WGS sequence"/>
</dbReference>
<comment type="caution">
    <text evidence="1">The sequence shown here is derived from an EMBL/GenBank/DDBJ whole genome shotgun (WGS) entry which is preliminary data.</text>
</comment>
<name>A0A9D3A035_ACILW</name>
<dbReference type="EMBL" id="DYWX01000113">
    <property type="protein sequence ID" value="HJF28670.1"/>
    <property type="molecule type" value="Genomic_DNA"/>
</dbReference>
<dbReference type="AlphaFoldDB" id="A0A9D3A035"/>
<organism evidence="1 2">
    <name type="scientific">Acinetobacter lwoffii</name>
    <dbReference type="NCBI Taxonomy" id="28090"/>
    <lineage>
        <taxon>Bacteria</taxon>
        <taxon>Pseudomonadati</taxon>
        <taxon>Pseudomonadota</taxon>
        <taxon>Gammaproteobacteria</taxon>
        <taxon>Moraxellales</taxon>
        <taxon>Moraxellaceae</taxon>
        <taxon>Acinetobacter</taxon>
    </lineage>
</organism>
<accession>A0A9D3A035</accession>
<evidence type="ECO:0000313" key="1">
    <source>
        <dbReference type="EMBL" id="HJF28670.1"/>
    </source>
</evidence>
<reference evidence="1" key="1">
    <citation type="journal article" date="2021" name="PeerJ">
        <title>Extensive microbial diversity within the chicken gut microbiome revealed by metagenomics and culture.</title>
        <authorList>
            <person name="Gilroy R."/>
            <person name="Ravi A."/>
            <person name="Getino M."/>
            <person name="Pursley I."/>
            <person name="Horton D.L."/>
            <person name="Alikhan N.F."/>
            <person name="Baker D."/>
            <person name="Gharbi K."/>
            <person name="Hall N."/>
            <person name="Watson M."/>
            <person name="Adriaenssens E.M."/>
            <person name="Foster-Nyarko E."/>
            <person name="Jarju S."/>
            <person name="Secka A."/>
            <person name="Antonio M."/>
            <person name="Oren A."/>
            <person name="Chaudhuri R.R."/>
            <person name="La Ragione R."/>
            <person name="Hildebrand F."/>
            <person name="Pallen M.J."/>
        </authorList>
    </citation>
    <scope>NUCLEOTIDE SEQUENCE</scope>
    <source>
        <strain evidence="1">CHK135-1449</strain>
    </source>
</reference>